<evidence type="ECO:0000256" key="11">
    <source>
        <dbReference type="SAM" id="SignalP"/>
    </source>
</evidence>
<dbReference type="GeneTree" id="ENSGT00940000158152"/>
<organism evidence="13 14">
    <name type="scientific">Scleropages formosus</name>
    <name type="common">Asian bonytongue</name>
    <name type="synonym">Osteoglossum formosum</name>
    <dbReference type="NCBI Taxonomy" id="113540"/>
    <lineage>
        <taxon>Eukaryota</taxon>
        <taxon>Metazoa</taxon>
        <taxon>Chordata</taxon>
        <taxon>Craniata</taxon>
        <taxon>Vertebrata</taxon>
        <taxon>Euteleostomi</taxon>
        <taxon>Actinopterygii</taxon>
        <taxon>Neopterygii</taxon>
        <taxon>Teleostei</taxon>
        <taxon>Osteoglossocephala</taxon>
        <taxon>Osteoglossomorpha</taxon>
        <taxon>Osteoglossiformes</taxon>
        <taxon>Osteoglossidae</taxon>
        <taxon>Scleropages</taxon>
    </lineage>
</organism>
<keyword evidence="6" id="KW-0325">Glycoprotein</keyword>
<feature type="domain" description="Glycoprotein hormone subunit beta" evidence="12">
    <location>
        <begin position="17"/>
        <end position="116"/>
    </location>
</feature>
<keyword evidence="3" id="KW-0964">Secreted</keyword>
<keyword evidence="14" id="KW-1185">Reference proteome</keyword>
<accession>A0A8C9QXG1</accession>
<comment type="subcellular location">
    <subcellularLocation>
        <location evidence="1">Secreted</location>
    </subcellularLocation>
</comment>
<dbReference type="OrthoDB" id="8866353at2759"/>
<evidence type="ECO:0000313" key="13">
    <source>
        <dbReference type="Ensembl" id="ENSSFOP00015000762.2"/>
    </source>
</evidence>
<evidence type="ECO:0000256" key="1">
    <source>
        <dbReference type="ARBA" id="ARBA00004613"/>
    </source>
</evidence>
<reference evidence="13" key="3">
    <citation type="submission" date="2025-09" db="UniProtKB">
        <authorList>
            <consortium name="Ensembl"/>
        </authorList>
    </citation>
    <scope>IDENTIFICATION</scope>
</reference>
<dbReference type="InterPro" id="IPR029034">
    <property type="entry name" value="Cystine-knot_cytokine"/>
</dbReference>
<evidence type="ECO:0000256" key="5">
    <source>
        <dbReference type="ARBA" id="ARBA00023157"/>
    </source>
</evidence>
<dbReference type="SUPFAM" id="SSF57501">
    <property type="entry name" value="Cystine-knot cytokines"/>
    <property type="match status" value="1"/>
</dbReference>
<evidence type="ECO:0000256" key="4">
    <source>
        <dbReference type="ARBA" id="ARBA00022702"/>
    </source>
</evidence>
<dbReference type="Proteomes" id="UP000694397">
    <property type="component" value="Chromosome 19"/>
</dbReference>
<dbReference type="PANTHER" id="PTHR11515">
    <property type="entry name" value="GLYCOPROTEIN HORMONE BETA CHAIN"/>
    <property type="match status" value="1"/>
</dbReference>
<comment type="subunit">
    <text evidence="7">Heterodimer of a common alpha chain and a unique beta chain which confers biological specificity to thyrotropin, lutropin, follitropin and gonadotropin.</text>
</comment>
<evidence type="ECO:0000259" key="12">
    <source>
        <dbReference type="Pfam" id="PF00007"/>
    </source>
</evidence>
<sequence>RSPLGILCLMMIWAVFACAPKNYTLYVQRLHCDRCVAINTTVCSGFCYSQDTNLRGQMGRWQPYQRGCTYQMLAYQTAVLPGCQLNVDSLYSYPAALSCHCARCDTASSDCIHKVKDITRANTSKHLQETPHRLSRIQTYARTARVL</sequence>
<evidence type="ECO:0000256" key="6">
    <source>
        <dbReference type="ARBA" id="ARBA00023180"/>
    </source>
</evidence>
<comment type="similarity">
    <text evidence="2">Belongs to the glycoprotein hormones subunit beta family.</text>
</comment>
<evidence type="ECO:0000256" key="2">
    <source>
        <dbReference type="ARBA" id="ARBA00006552"/>
    </source>
</evidence>
<keyword evidence="5" id="KW-1015">Disulfide bond</keyword>
<dbReference type="InterPro" id="IPR006208">
    <property type="entry name" value="Glyco_hormone_CN"/>
</dbReference>
<feature type="chain" id="PRO_5034490289" description="Thyrotropin subunit beta" evidence="11">
    <location>
        <begin position="18"/>
        <end position="147"/>
    </location>
</feature>
<dbReference type="Gene3D" id="2.10.90.10">
    <property type="entry name" value="Cystine-knot cytokines"/>
    <property type="match status" value="1"/>
</dbReference>
<dbReference type="FunFam" id="2.10.90.10:FF:000007">
    <property type="entry name" value="Luteinizing hormone beta subunit"/>
    <property type="match status" value="1"/>
</dbReference>
<evidence type="ECO:0000256" key="7">
    <source>
        <dbReference type="ARBA" id="ARBA00038688"/>
    </source>
</evidence>
<keyword evidence="4" id="KW-0372">Hormone</keyword>
<dbReference type="GO" id="GO:0010817">
    <property type="term" value="P:regulation of hormone levels"/>
    <property type="evidence" value="ECO:0007669"/>
    <property type="project" value="UniProtKB-ARBA"/>
</dbReference>
<keyword evidence="11" id="KW-0732">Signal</keyword>
<dbReference type="AlphaFoldDB" id="A0A8C9QXG1"/>
<evidence type="ECO:0000256" key="8">
    <source>
        <dbReference type="ARBA" id="ARBA00039483"/>
    </source>
</evidence>
<dbReference type="SMART" id="SM00068">
    <property type="entry name" value="GHB"/>
    <property type="match status" value="1"/>
</dbReference>
<name>A0A8C9QXG1_SCLFO</name>
<evidence type="ECO:0000256" key="10">
    <source>
        <dbReference type="ARBA" id="ARBA00042931"/>
    </source>
</evidence>
<dbReference type="Ensembl" id="ENSSFOT00015000790.2">
    <property type="protein sequence ID" value="ENSSFOP00015000762.2"/>
    <property type="gene ID" value="ENSSFOG00015000340.2"/>
</dbReference>
<dbReference type="CDD" id="cd00069">
    <property type="entry name" value="GHB_like"/>
    <property type="match status" value="1"/>
</dbReference>
<proteinExistence type="inferred from homology"/>
<evidence type="ECO:0000256" key="3">
    <source>
        <dbReference type="ARBA" id="ARBA00022525"/>
    </source>
</evidence>
<evidence type="ECO:0000256" key="9">
    <source>
        <dbReference type="ARBA" id="ARBA00042284"/>
    </source>
</evidence>
<reference evidence="13" key="2">
    <citation type="submission" date="2025-08" db="UniProtKB">
        <authorList>
            <consortium name="Ensembl"/>
        </authorList>
    </citation>
    <scope>IDENTIFICATION</scope>
</reference>
<dbReference type="GO" id="GO:0005615">
    <property type="term" value="C:extracellular space"/>
    <property type="evidence" value="ECO:0007669"/>
    <property type="project" value="TreeGrafter"/>
</dbReference>
<gene>
    <name evidence="13" type="primary">TSHB</name>
</gene>
<dbReference type="GO" id="GO:0007186">
    <property type="term" value="P:G protein-coupled receptor signaling pathway"/>
    <property type="evidence" value="ECO:0007669"/>
    <property type="project" value="TreeGrafter"/>
</dbReference>
<reference evidence="13 14" key="1">
    <citation type="submission" date="2019-04" db="EMBL/GenBank/DDBJ databases">
        <authorList>
            <consortium name="Wellcome Sanger Institute Data Sharing"/>
        </authorList>
    </citation>
    <scope>NUCLEOTIDE SEQUENCE [LARGE SCALE GENOMIC DNA]</scope>
</reference>
<dbReference type="InterPro" id="IPR018245">
    <property type="entry name" value="Gonadotropin_bsu_CS"/>
</dbReference>
<dbReference type="GO" id="GO:0005737">
    <property type="term" value="C:cytoplasm"/>
    <property type="evidence" value="ECO:0007669"/>
    <property type="project" value="TreeGrafter"/>
</dbReference>
<dbReference type="PANTHER" id="PTHR11515:SF5">
    <property type="entry name" value="THYROTROPIN SUBUNIT BETA"/>
    <property type="match status" value="1"/>
</dbReference>
<dbReference type="PROSITE" id="PS00261">
    <property type="entry name" value="GLYCO_HORMONE_BETA_1"/>
    <property type="match status" value="1"/>
</dbReference>
<dbReference type="GO" id="GO:0005179">
    <property type="term" value="F:hormone activity"/>
    <property type="evidence" value="ECO:0007669"/>
    <property type="project" value="UniProtKB-KW"/>
</dbReference>
<evidence type="ECO:0000313" key="14">
    <source>
        <dbReference type="Proteomes" id="UP000694397"/>
    </source>
</evidence>
<dbReference type="Pfam" id="PF00007">
    <property type="entry name" value="Cys_knot"/>
    <property type="match status" value="1"/>
</dbReference>
<protein>
    <recommendedName>
        <fullName evidence="8">Thyrotropin subunit beta</fullName>
    </recommendedName>
    <alternativeName>
        <fullName evidence="9">Thyroid-stimulating hormone subunit beta</fullName>
    </alternativeName>
    <alternativeName>
        <fullName evidence="10">Thyrotropin beta chain</fullName>
    </alternativeName>
</protein>
<dbReference type="InterPro" id="IPR001545">
    <property type="entry name" value="Gonadotropin_bsu"/>
</dbReference>
<feature type="signal peptide" evidence="11">
    <location>
        <begin position="1"/>
        <end position="17"/>
    </location>
</feature>